<dbReference type="PANTHER" id="PTHR31415:SF4">
    <property type="entry name" value="NDR1_HIN1-LIKE PROTEIN 3"/>
    <property type="match status" value="1"/>
</dbReference>
<dbReference type="InterPro" id="IPR044839">
    <property type="entry name" value="NDR1-like"/>
</dbReference>
<dbReference type="EMBL" id="JAMFTS010000005">
    <property type="protein sequence ID" value="KAJ4751987.1"/>
    <property type="molecule type" value="Genomic_DNA"/>
</dbReference>
<keyword evidence="3" id="KW-0812">Transmembrane</keyword>
<evidence type="ECO:0008006" key="6">
    <source>
        <dbReference type="Google" id="ProtNLM"/>
    </source>
</evidence>
<dbReference type="GO" id="GO:0098542">
    <property type="term" value="P:defense response to other organism"/>
    <property type="evidence" value="ECO:0007669"/>
    <property type="project" value="InterPro"/>
</dbReference>
<keyword evidence="5" id="KW-1185">Reference proteome</keyword>
<evidence type="ECO:0000256" key="3">
    <source>
        <dbReference type="SAM" id="Phobius"/>
    </source>
</evidence>
<gene>
    <name evidence="4" type="ORF">LUZ62_086392</name>
</gene>
<evidence type="ECO:0000256" key="2">
    <source>
        <dbReference type="ARBA" id="ARBA00023136"/>
    </source>
</evidence>
<comment type="caution">
    <text evidence="4">The sequence shown here is derived from an EMBL/GenBank/DDBJ whole genome shotgun (WGS) entry which is preliminary data.</text>
</comment>
<reference evidence="4" key="1">
    <citation type="submission" date="2022-08" db="EMBL/GenBank/DDBJ databases">
        <authorList>
            <person name="Marques A."/>
        </authorList>
    </citation>
    <scope>NUCLEOTIDE SEQUENCE</scope>
    <source>
        <strain evidence="4">RhyPub2mFocal</strain>
        <tissue evidence="4">Leaves</tissue>
    </source>
</reference>
<dbReference type="AlphaFoldDB" id="A0AAV8C8K7"/>
<keyword evidence="3" id="KW-1133">Transmembrane helix</keyword>
<evidence type="ECO:0000256" key="1">
    <source>
        <dbReference type="ARBA" id="ARBA00004370"/>
    </source>
</evidence>
<keyword evidence="2 3" id="KW-0472">Membrane</keyword>
<feature type="transmembrane region" description="Helical" evidence="3">
    <location>
        <begin position="12"/>
        <end position="35"/>
    </location>
</feature>
<proteinExistence type="predicted"/>
<accession>A0AAV8C8K7</accession>
<protein>
    <recommendedName>
        <fullName evidence="6">Late embryogenesis abundant protein LEA-2 subgroup domain-containing protein</fullName>
    </recommendedName>
</protein>
<name>A0AAV8C8K7_9POAL</name>
<evidence type="ECO:0000313" key="4">
    <source>
        <dbReference type="EMBL" id="KAJ4751987.1"/>
    </source>
</evidence>
<dbReference type="GO" id="GO:0009506">
    <property type="term" value="C:plasmodesma"/>
    <property type="evidence" value="ECO:0007669"/>
    <property type="project" value="TreeGrafter"/>
</dbReference>
<dbReference type="GO" id="GO:0005886">
    <property type="term" value="C:plasma membrane"/>
    <property type="evidence" value="ECO:0007669"/>
    <property type="project" value="TreeGrafter"/>
</dbReference>
<organism evidence="4 5">
    <name type="scientific">Rhynchospora pubera</name>
    <dbReference type="NCBI Taxonomy" id="906938"/>
    <lineage>
        <taxon>Eukaryota</taxon>
        <taxon>Viridiplantae</taxon>
        <taxon>Streptophyta</taxon>
        <taxon>Embryophyta</taxon>
        <taxon>Tracheophyta</taxon>
        <taxon>Spermatophyta</taxon>
        <taxon>Magnoliopsida</taxon>
        <taxon>Liliopsida</taxon>
        <taxon>Poales</taxon>
        <taxon>Cyperaceae</taxon>
        <taxon>Cyperoideae</taxon>
        <taxon>Rhynchosporeae</taxon>
        <taxon>Rhynchospora</taxon>
    </lineage>
</organism>
<dbReference type="Proteomes" id="UP001140206">
    <property type="component" value="Chromosome 5"/>
</dbReference>
<dbReference type="PANTHER" id="PTHR31415">
    <property type="entry name" value="OS05G0367900 PROTEIN"/>
    <property type="match status" value="1"/>
</dbReference>
<comment type="subcellular location">
    <subcellularLocation>
        <location evidence="1">Membrane</location>
    </subcellularLocation>
</comment>
<evidence type="ECO:0000313" key="5">
    <source>
        <dbReference type="Proteomes" id="UP001140206"/>
    </source>
</evidence>
<sequence>MCEDDCEGKICCLCFCTVILLILATSVGFLIVAIVTPPEKVAILDANLTRFELTANQTTLFYNLSFTMKIHKYKEADYHDMDVDCYYNTKKFDSRKLGDLKLKIRRTRLLNLSSNGNSTMDLESNGVDAFKRSNETGFFDLEIQLKGKRISESDDGTRYTYKLSYQCNLRLQLENSQNSTQGNFKPVKCH</sequence>